<keyword evidence="2" id="KW-0732">Signal</keyword>
<evidence type="ECO:0000256" key="1">
    <source>
        <dbReference type="SAM" id="MobiDB-lite"/>
    </source>
</evidence>
<protein>
    <submittedName>
        <fullName evidence="3">Uncharacterized protein</fullName>
    </submittedName>
</protein>
<evidence type="ECO:0000313" key="4">
    <source>
        <dbReference type="Proteomes" id="UP001195483"/>
    </source>
</evidence>
<reference evidence="3" key="2">
    <citation type="journal article" date="2021" name="Genome Biol. Evol.">
        <title>Developing a high-quality reference genome for a parasitic bivalve with doubly uniparental inheritance (Bivalvia: Unionida).</title>
        <authorList>
            <person name="Smith C.H."/>
        </authorList>
    </citation>
    <scope>NUCLEOTIDE SEQUENCE</scope>
    <source>
        <strain evidence="3">CHS0354</strain>
        <tissue evidence="3">Mantle</tissue>
    </source>
</reference>
<feature type="compositionally biased region" description="Acidic residues" evidence="1">
    <location>
        <begin position="308"/>
        <end position="318"/>
    </location>
</feature>
<feature type="chain" id="PRO_5042184448" evidence="2">
    <location>
        <begin position="28"/>
        <end position="540"/>
    </location>
</feature>
<feature type="signal peptide" evidence="2">
    <location>
        <begin position="1"/>
        <end position="27"/>
    </location>
</feature>
<sequence length="540" mass="60289">MLEIFAGALAIMMVLFVIMNITGSSLSTQQAGETDEKEYKISWETGTEGYVIVAYPSKLWIIEKQQTVSREDICKPGEANKDVREKEAESLRDVGVMMSRNIAAQVTTNALPTNPAAFLHDYYSSPLDINPDEAVMPIIEIHEDFVRFYYSGKTVAYEELFRQDNGLDNYLNRLSPAQSKFIRMDIYAIRPYYIVMSVLKEHGIEIRHWHLLGYNDNDKTKPTADPYQGDPSEPKKISAEDASSDRQKPTDSDPDGGNGKNRDSQRPPSMSAPAVPEDLLADNLSGIPGNGKNGGSGKDRESPSDNNNEGEPELTEEEAETLLKYLTELRRLMPEGSIPDFNAPPGKPDIEALKEFLKRLMQNARPQDEPLFRIPDDNALQMPLINPHAPAETHIPDPINSVTALLHYMYLKQTAYDSGVMQDISMNEFISYLGILESNPGMAEELPFYPLALNITSTLLYKAKTDNTADRQKLPLRNAPGATGYFPNELKLNKNNFPGAQDSALLTDEQQTVSVLKTVSAPVETEITVRRYPTAYKGEK</sequence>
<proteinExistence type="predicted"/>
<feature type="compositionally biased region" description="Basic and acidic residues" evidence="1">
    <location>
        <begin position="232"/>
        <end position="251"/>
    </location>
</feature>
<gene>
    <name evidence="3" type="ORF">CHS0354_027380</name>
</gene>
<keyword evidence="4" id="KW-1185">Reference proteome</keyword>
<organism evidence="3 4">
    <name type="scientific">Potamilus streckersoni</name>
    <dbReference type="NCBI Taxonomy" id="2493646"/>
    <lineage>
        <taxon>Eukaryota</taxon>
        <taxon>Metazoa</taxon>
        <taxon>Spiralia</taxon>
        <taxon>Lophotrochozoa</taxon>
        <taxon>Mollusca</taxon>
        <taxon>Bivalvia</taxon>
        <taxon>Autobranchia</taxon>
        <taxon>Heteroconchia</taxon>
        <taxon>Palaeoheterodonta</taxon>
        <taxon>Unionida</taxon>
        <taxon>Unionoidea</taxon>
        <taxon>Unionidae</taxon>
        <taxon>Ambleminae</taxon>
        <taxon>Lampsilini</taxon>
        <taxon>Potamilus</taxon>
    </lineage>
</organism>
<accession>A0AAE0SR19</accession>
<feature type="region of interest" description="Disordered" evidence="1">
    <location>
        <begin position="215"/>
        <end position="318"/>
    </location>
</feature>
<dbReference type="EMBL" id="JAEAOA010001653">
    <property type="protein sequence ID" value="KAK3596110.1"/>
    <property type="molecule type" value="Genomic_DNA"/>
</dbReference>
<reference evidence="3" key="1">
    <citation type="journal article" date="2021" name="Genome Biol. Evol.">
        <title>A High-Quality Reference Genome for a Parasitic Bivalve with Doubly Uniparental Inheritance (Bivalvia: Unionida).</title>
        <authorList>
            <person name="Smith C.H."/>
        </authorList>
    </citation>
    <scope>NUCLEOTIDE SEQUENCE</scope>
    <source>
        <strain evidence="3">CHS0354</strain>
    </source>
</reference>
<dbReference type="AlphaFoldDB" id="A0AAE0SR19"/>
<dbReference type="Proteomes" id="UP001195483">
    <property type="component" value="Unassembled WGS sequence"/>
</dbReference>
<evidence type="ECO:0000256" key="2">
    <source>
        <dbReference type="SAM" id="SignalP"/>
    </source>
</evidence>
<evidence type="ECO:0000313" key="3">
    <source>
        <dbReference type="EMBL" id="KAK3596110.1"/>
    </source>
</evidence>
<reference evidence="3" key="3">
    <citation type="submission" date="2023-05" db="EMBL/GenBank/DDBJ databases">
        <authorList>
            <person name="Smith C.H."/>
        </authorList>
    </citation>
    <scope>NUCLEOTIDE SEQUENCE</scope>
    <source>
        <strain evidence="3">CHS0354</strain>
        <tissue evidence="3">Mantle</tissue>
    </source>
</reference>
<name>A0AAE0SR19_9BIVA</name>
<comment type="caution">
    <text evidence="3">The sequence shown here is derived from an EMBL/GenBank/DDBJ whole genome shotgun (WGS) entry which is preliminary data.</text>
</comment>